<comment type="caution">
    <text evidence="1">The sequence shown here is derived from an EMBL/GenBank/DDBJ whole genome shotgun (WGS) entry which is preliminary data.</text>
</comment>
<keyword evidence="2" id="KW-1185">Reference proteome</keyword>
<proteinExistence type="predicted"/>
<accession>A0ACB8TV46</accession>
<evidence type="ECO:0000313" key="2">
    <source>
        <dbReference type="Proteomes" id="UP001055072"/>
    </source>
</evidence>
<organism evidence="1 2">
    <name type="scientific">Irpex rosettiformis</name>
    <dbReference type="NCBI Taxonomy" id="378272"/>
    <lineage>
        <taxon>Eukaryota</taxon>
        <taxon>Fungi</taxon>
        <taxon>Dikarya</taxon>
        <taxon>Basidiomycota</taxon>
        <taxon>Agaricomycotina</taxon>
        <taxon>Agaricomycetes</taxon>
        <taxon>Polyporales</taxon>
        <taxon>Irpicaceae</taxon>
        <taxon>Irpex</taxon>
    </lineage>
</organism>
<protein>
    <submittedName>
        <fullName evidence="1">Uncharacterized protein</fullName>
    </submittedName>
</protein>
<reference evidence="1" key="1">
    <citation type="journal article" date="2021" name="Environ. Microbiol.">
        <title>Gene family expansions and transcriptome signatures uncover fungal adaptations to wood decay.</title>
        <authorList>
            <person name="Hage H."/>
            <person name="Miyauchi S."/>
            <person name="Viragh M."/>
            <person name="Drula E."/>
            <person name="Min B."/>
            <person name="Chaduli D."/>
            <person name="Navarro D."/>
            <person name="Favel A."/>
            <person name="Norest M."/>
            <person name="Lesage-Meessen L."/>
            <person name="Balint B."/>
            <person name="Merenyi Z."/>
            <person name="de Eugenio L."/>
            <person name="Morin E."/>
            <person name="Martinez A.T."/>
            <person name="Baldrian P."/>
            <person name="Stursova M."/>
            <person name="Martinez M.J."/>
            <person name="Novotny C."/>
            <person name="Magnuson J.K."/>
            <person name="Spatafora J.W."/>
            <person name="Maurice S."/>
            <person name="Pangilinan J."/>
            <person name="Andreopoulos W."/>
            <person name="LaButti K."/>
            <person name="Hundley H."/>
            <person name="Na H."/>
            <person name="Kuo A."/>
            <person name="Barry K."/>
            <person name="Lipzen A."/>
            <person name="Henrissat B."/>
            <person name="Riley R."/>
            <person name="Ahrendt S."/>
            <person name="Nagy L.G."/>
            <person name="Grigoriev I.V."/>
            <person name="Martin F."/>
            <person name="Rosso M.N."/>
        </authorList>
    </citation>
    <scope>NUCLEOTIDE SEQUENCE</scope>
    <source>
        <strain evidence="1">CBS 384.51</strain>
    </source>
</reference>
<sequence>MTILPIDEAQLISLVLESITYGVFLVTFGMCVRELFMGRTSIGKRQTYNWPLIVVAALMFILETMNIVCSIKFNHDAFIRYKGPGGASVIFHKISYTVNVMKTGCLQMMALIGDGMLIYRCFVVFFYDWRVVAFPILLWFANAACGITIIYISATLRTDTLITANQLSSFIMSFLVITLVTNLLTTGLIVWRIWTVSREANRAGAARATGIRLEDITRIFVESAFLYTSFVLATFVTEVTGSNAVYCAADIMIHTVGISFNLIIVRIKRGIALGNERGPDSMQVSVPLEFRSRQLQFTAADTEMGPVDLDTRGDMSCVTPGGTTDVATPVDNKVKWAV</sequence>
<dbReference type="Proteomes" id="UP001055072">
    <property type="component" value="Unassembled WGS sequence"/>
</dbReference>
<evidence type="ECO:0000313" key="1">
    <source>
        <dbReference type="EMBL" id="KAI0085804.1"/>
    </source>
</evidence>
<dbReference type="EMBL" id="MU274928">
    <property type="protein sequence ID" value="KAI0085804.1"/>
    <property type="molecule type" value="Genomic_DNA"/>
</dbReference>
<name>A0ACB8TV46_9APHY</name>
<gene>
    <name evidence="1" type="ORF">BDY19DRAFT_895916</name>
</gene>